<gene>
    <name evidence="1" type="ORF">HMPREF0731_2047</name>
</gene>
<evidence type="ECO:0000313" key="1">
    <source>
        <dbReference type="EMBL" id="EFH11734.1"/>
    </source>
</evidence>
<dbReference type="HOGENOM" id="CLU_111517_0_0_5"/>
<protein>
    <submittedName>
        <fullName evidence="1">Uncharacterized protein</fullName>
    </submittedName>
</protein>
<dbReference type="Proteomes" id="UP000005324">
    <property type="component" value="Unassembled WGS sequence"/>
</dbReference>
<sequence>MARPALPCAALPPERPNAVTLARPTRFLTLLLAGLALAAPLRAEEVPELIDRARELYRQGDLRRSAEELGFALAAIARQRQAHYARLFPAAPQGWTREEPQDDAGSNVATQMMGGGISIGRDYTQANGEGRISARMLIDSPVAQGMASIASNPTIMPPHTRRLRIGADNALLRQEPGDGTMELTLVRGNAMVQLTSEGVEKSETLVELMKGFDFSRLQSR</sequence>
<keyword evidence="2" id="KW-1185">Reference proteome</keyword>
<organism evidence="1 2">
    <name type="scientific">Pseudoroseomonas cervicalis ATCC 49957</name>
    <dbReference type="NCBI Taxonomy" id="525371"/>
    <lineage>
        <taxon>Bacteria</taxon>
        <taxon>Pseudomonadati</taxon>
        <taxon>Pseudomonadota</taxon>
        <taxon>Alphaproteobacteria</taxon>
        <taxon>Acetobacterales</taxon>
        <taxon>Roseomonadaceae</taxon>
        <taxon>Roseomonas</taxon>
    </lineage>
</organism>
<evidence type="ECO:0000313" key="2">
    <source>
        <dbReference type="Proteomes" id="UP000005324"/>
    </source>
</evidence>
<dbReference type="AlphaFoldDB" id="D5RLT6"/>
<accession>D5RLT6</accession>
<comment type="caution">
    <text evidence="1">The sequence shown here is derived from an EMBL/GenBank/DDBJ whole genome shotgun (WGS) entry which is preliminary data.</text>
</comment>
<name>D5RLT6_9PROT</name>
<dbReference type="EMBL" id="ADVL01000327">
    <property type="protein sequence ID" value="EFH11734.1"/>
    <property type="molecule type" value="Genomic_DNA"/>
</dbReference>
<reference evidence="1 2" key="1">
    <citation type="submission" date="2010-04" db="EMBL/GenBank/DDBJ databases">
        <authorList>
            <person name="Qin X."/>
            <person name="Bachman B."/>
            <person name="Battles P."/>
            <person name="Bell A."/>
            <person name="Bess C."/>
            <person name="Bickham C."/>
            <person name="Chaboub L."/>
            <person name="Chen D."/>
            <person name="Coyle M."/>
            <person name="Deiros D.R."/>
            <person name="Dinh H."/>
            <person name="Forbes L."/>
            <person name="Fowler G."/>
            <person name="Francisco L."/>
            <person name="Fu Q."/>
            <person name="Gubbala S."/>
            <person name="Hale W."/>
            <person name="Han Y."/>
            <person name="Hemphill L."/>
            <person name="Highlander S.K."/>
            <person name="Hirani K."/>
            <person name="Hogues M."/>
            <person name="Jackson L."/>
            <person name="Jakkamsetti A."/>
            <person name="Javaid M."/>
            <person name="Jiang H."/>
            <person name="Korchina V."/>
            <person name="Kovar C."/>
            <person name="Lara F."/>
            <person name="Lee S."/>
            <person name="Mata R."/>
            <person name="Mathew T."/>
            <person name="Moen C."/>
            <person name="Morales K."/>
            <person name="Munidasa M."/>
            <person name="Nazareth L."/>
            <person name="Ngo R."/>
            <person name="Nguyen L."/>
            <person name="Okwuonu G."/>
            <person name="Ongeri F."/>
            <person name="Patil S."/>
            <person name="Petrosino J."/>
            <person name="Pham C."/>
            <person name="Pham P."/>
            <person name="Pu L.-L."/>
            <person name="Puazo M."/>
            <person name="Raj R."/>
            <person name="Reid J."/>
            <person name="Rouhana J."/>
            <person name="Saada N."/>
            <person name="Shang Y."/>
            <person name="Simmons D."/>
            <person name="Thornton R."/>
            <person name="Warren J."/>
            <person name="Weissenberger G."/>
            <person name="Zhang J."/>
            <person name="Zhang L."/>
            <person name="Zhou C."/>
            <person name="Zhu D."/>
            <person name="Muzny D."/>
            <person name="Worley K."/>
            <person name="Gibbs R."/>
        </authorList>
    </citation>
    <scope>NUCLEOTIDE SEQUENCE [LARGE SCALE GENOMIC DNA]</scope>
    <source>
        <strain evidence="1 2">ATCC 49957</strain>
    </source>
</reference>
<proteinExistence type="predicted"/>